<dbReference type="RefSeq" id="WP_190782694.1">
    <property type="nucleotide sequence ID" value="NZ_JACWZZ010000001.1"/>
</dbReference>
<feature type="transmembrane region" description="Helical" evidence="1">
    <location>
        <begin position="124"/>
        <end position="141"/>
    </location>
</feature>
<dbReference type="Proteomes" id="UP000642468">
    <property type="component" value="Unassembled WGS sequence"/>
</dbReference>
<evidence type="ECO:0000313" key="2">
    <source>
        <dbReference type="EMBL" id="MBD2713524.1"/>
    </source>
</evidence>
<keyword evidence="1" id="KW-1133">Transmembrane helix</keyword>
<feature type="transmembrane region" description="Helical" evidence="1">
    <location>
        <begin position="379"/>
        <end position="396"/>
    </location>
</feature>
<name>A0ABR8JAE9_9BACT</name>
<feature type="transmembrane region" description="Helical" evidence="1">
    <location>
        <begin position="20"/>
        <end position="38"/>
    </location>
</feature>
<protein>
    <recommendedName>
        <fullName evidence="4">Glycosyltransferase RgtA/B/C/D-like domain-containing protein</fullName>
    </recommendedName>
</protein>
<dbReference type="Pfam" id="PF19528">
    <property type="entry name" value="DUF6056"/>
    <property type="match status" value="1"/>
</dbReference>
<evidence type="ECO:0008006" key="4">
    <source>
        <dbReference type="Google" id="ProtNLM"/>
    </source>
</evidence>
<organism evidence="2 3">
    <name type="scientific">Hymenobacter duratus</name>
    <dbReference type="NCBI Taxonomy" id="2771356"/>
    <lineage>
        <taxon>Bacteria</taxon>
        <taxon>Pseudomonadati</taxon>
        <taxon>Bacteroidota</taxon>
        <taxon>Cytophagia</taxon>
        <taxon>Cytophagales</taxon>
        <taxon>Hymenobacteraceae</taxon>
        <taxon>Hymenobacter</taxon>
    </lineage>
</organism>
<keyword evidence="1" id="KW-0812">Transmembrane</keyword>
<feature type="transmembrane region" description="Helical" evidence="1">
    <location>
        <begin position="267"/>
        <end position="296"/>
    </location>
</feature>
<feature type="transmembrane region" description="Helical" evidence="1">
    <location>
        <begin position="316"/>
        <end position="336"/>
    </location>
</feature>
<gene>
    <name evidence="2" type="ORF">IC231_00580</name>
</gene>
<keyword evidence="3" id="KW-1185">Reference proteome</keyword>
<reference evidence="2 3" key="1">
    <citation type="submission" date="2020-09" db="EMBL/GenBank/DDBJ databases">
        <authorList>
            <person name="Kim M.K."/>
        </authorList>
    </citation>
    <scope>NUCLEOTIDE SEQUENCE [LARGE SCALE GENOMIC DNA]</scope>
    <source>
        <strain evidence="2 3">BT646</strain>
    </source>
</reference>
<sequence length="495" mass="55239">MLSLPFATIRRTFRHSGPWLLTAALLLALLPFFALAWYSHPSSDDFLLANGLHEHGLLEYQRYMYLNWTGRYTSVLLWSLLNPVAYEGWQLSYRLLPVVFLLVTLGSFYVLLRGLLRSSVPKRGLWLGSGALLLLLLFQLPSTAEGIYWVTGIYNYLLPGVFALLLLAILARYAGSAAPPARRRWLVAAMLLTMFVIGANEVLALPLLVALGCFTLLRAWQQKRLPLGYSLLTTVAALACAVSFLAPGNYIRMANEPQHFGIAKAAVLAAAAAAYCVINWLGNGILLAITLLLAPLSARLAQQPGLPLNQLTRNPLLISAFLFGLLVVGFFPSFWATGMPIPLRARNMLYLFFLAGWFLQAHAWIRYLLHQGWWPRQPVPAYVPVLLGAWLLLAFVTDHNLRLRGPEQLANSNNSVLAYRDWLGGAAGRYDAQLTARYQQLQATPANTVCTVSALREPPFSLSFLDLSADNPQDWTNQEYAKFFRKKEIRAIVQP</sequence>
<feature type="transmembrane region" description="Helical" evidence="1">
    <location>
        <begin position="153"/>
        <end position="173"/>
    </location>
</feature>
<evidence type="ECO:0000256" key="1">
    <source>
        <dbReference type="SAM" id="Phobius"/>
    </source>
</evidence>
<keyword evidence="1" id="KW-0472">Membrane</keyword>
<feature type="transmembrane region" description="Helical" evidence="1">
    <location>
        <begin position="229"/>
        <end position="246"/>
    </location>
</feature>
<dbReference type="InterPro" id="IPR045691">
    <property type="entry name" value="DUF6056"/>
</dbReference>
<accession>A0ABR8JAE9</accession>
<feature type="transmembrane region" description="Helical" evidence="1">
    <location>
        <begin position="185"/>
        <end position="217"/>
    </location>
</feature>
<dbReference type="EMBL" id="JACWZZ010000001">
    <property type="protein sequence ID" value="MBD2713524.1"/>
    <property type="molecule type" value="Genomic_DNA"/>
</dbReference>
<feature type="transmembrane region" description="Helical" evidence="1">
    <location>
        <begin position="91"/>
        <end position="112"/>
    </location>
</feature>
<comment type="caution">
    <text evidence="2">The sequence shown here is derived from an EMBL/GenBank/DDBJ whole genome shotgun (WGS) entry which is preliminary data.</text>
</comment>
<evidence type="ECO:0000313" key="3">
    <source>
        <dbReference type="Proteomes" id="UP000642468"/>
    </source>
</evidence>
<proteinExistence type="predicted"/>
<feature type="transmembrane region" description="Helical" evidence="1">
    <location>
        <begin position="348"/>
        <end position="367"/>
    </location>
</feature>